<evidence type="ECO:0000313" key="1">
    <source>
        <dbReference type="EMBL" id="OYO10620.1"/>
    </source>
</evidence>
<accession>A0A255G3Y2</accession>
<dbReference type="EMBL" id="NMVO01000016">
    <property type="protein sequence ID" value="OYO10620.1"/>
    <property type="molecule type" value="Genomic_DNA"/>
</dbReference>
<accession>A0A4R6LWH8</accession>
<dbReference type="RefSeq" id="WP_094406306.1">
    <property type="nucleotide sequence ID" value="NZ_NMVM01000001.1"/>
</dbReference>
<evidence type="ECO:0000313" key="2">
    <source>
        <dbReference type="Proteomes" id="UP000215896"/>
    </source>
</evidence>
<organism evidence="1 2">
    <name type="scientific">Enemella evansiae</name>
    <dbReference type="NCBI Taxonomy" id="2016499"/>
    <lineage>
        <taxon>Bacteria</taxon>
        <taxon>Bacillati</taxon>
        <taxon>Actinomycetota</taxon>
        <taxon>Actinomycetes</taxon>
        <taxon>Propionibacteriales</taxon>
        <taxon>Propionibacteriaceae</taxon>
        <taxon>Enemella</taxon>
    </lineage>
</organism>
<dbReference type="AlphaFoldDB" id="A0A255G3Y2"/>
<dbReference type="OrthoDB" id="5504890at2"/>
<dbReference type="Proteomes" id="UP000215896">
    <property type="component" value="Unassembled WGS sequence"/>
</dbReference>
<sequence>MSELLQTYLQDHHAGATSGVALFQRVAKSHGVPEIAAAVQRLSTEVESDKNSLEALMVDVGVRPSMVKDGTARVAEMAGQLKTNQRLRERSPLSDLLELEALTAAVFAKRLGWATLLELNDPRLPRATLENLLARADAQGRELEQLHRRCATVLHQS</sequence>
<protein>
    <recommendedName>
        <fullName evidence="3">DUF892 family protein</fullName>
    </recommendedName>
</protein>
<reference evidence="1 2" key="1">
    <citation type="submission" date="2017-07" db="EMBL/GenBank/DDBJ databases">
        <title>Draft whole genome sequences of clinical Proprionibacteriaceae strains.</title>
        <authorList>
            <person name="Bernier A.-M."/>
            <person name="Bernard K."/>
            <person name="Domingo M.-C."/>
        </authorList>
    </citation>
    <scope>NUCLEOTIDE SEQUENCE [LARGE SCALE GENOMIC DNA]</scope>
    <source>
        <strain evidence="1 2">NML 030167</strain>
    </source>
</reference>
<keyword evidence="2" id="KW-1185">Reference proteome</keyword>
<dbReference type="InterPro" id="IPR009078">
    <property type="entry name" value="Ferritin-like_SF"/>
</dbReference>
<evidence type="ECO:0008006" key="3">
    <source>
        <dbReference type="Google" id="ProtNLM"/>
    </source>
</evidence>
<name>A0A255G3Y2_9ACTN</name>
<comment type="caution">
    <text evidence="1">The sequence shown here is derived from an EMBL/GenBank/DDBJ whole genome shotgun (WGS) entry which is preliminary data.</text>
</comment>
<gene>
    <name evidence="1" type="ORF">CGZ94_16595</name>
</gene>
<proteinExistence type="predicted"/>
<dbReference type="SUPFAM" id="SSF47240">
    <property type="entry name" value="Ferritin-like"/>
    <property type="match status" value="1"/>
</dbReference>